<evidence type="ECO:0000256" key="1">
    <source>
        <dbReference type="SAM" id="Coils"/>
    </source>
</evidence>
<accession>A0A5P9K0P6</accession>
<organism evidence="4 5">
    <name type="scientific">Microvirga thermotolerans</name>
    <dbReference type="NCBI Taxonomy" id="2651334"/>
    <lineage>
        <taxon>Bacteria</taxon>
        <taxon>Pseudomonadati</taxon>
        <taxon>Pseudomonadota</taxon>
        <taxon>Alphaproteobacteria</taxon>
        <taxon>Hyphomicrobiales</taxon>
        <taxon>Methylobacteriaceae</taxon>
        <taxon>Microvirga</taxon>
    </lineage>
</organism>
<keyword evidence="3" id="KW-0812">Transmembrane</keyword>
<keyword evidence="3" id="KW-1133">Transmembrane helix</keyword>
<dbReference type="KEGG" id="mico:GDR74_15970"/>
<dbReference type="AlphaFoldDB" id="A0A5P9K0P6"/>
<gene>
    <name evidence="4" type="ORF">GDR74_15970</name>
</gene>
<dbReference type="Pfam" id="PF11014">
    <property type="entry name" value="DUF2852"/>
    <property type="match status" value="1"/>
</dbReference>
<feature type="transmembrane region" description="Helical" evidence="3">
    <location>
        <begin position="46"/>
        <end position="69"/>
    </location>
</feature>
<evidence type="ECO:0000313" key="5">
    <source>
        <dbReference type="Proteomes" id="UP000325614"/>
    </source>
</evidence>
<feature type="region of interest" description="Disordered" evidence="2">
    <location>
        <begin position="1"/>
        <end position="29"/>
    </location>
</feature>
<name>A0A5P9K0P6_9HYPH</name>
<evidence type="ECO:0000313" key="4">
    <source>
        <dbReference type="EMBL" id="QFU17588.1"/>
    </source>
</evidence>
<dbReference type="InterPro" id="IPR021273">
    <property type="entry name" value="DUF2852"/>
</dbReference>
<protein>
    <submittedName>
        <fullName evidence="4">DUF2852 domain-containing protein</fullName>
    </submittedName>
</protein>
<evidence type="ECO:0000256" key="3">
    <source>
        <dbReference type="SAM" id="Phobius"/>
    </source>
</evidence>
<dbReference type="RefSeq" id="WP_152587222.1">
    <property type="nucleotide sequence ID" value="NZ_CP045423.1"/>
</dbReference>
<proteinExistence type="predicted"/>
<keyword evidence="1" id="KW-0175">Coiled coil</keyword>
<feature type="coiled-coil region" evidence="1">
    <location>
        <begin position="115"/>
        <end position="152"/>
    </location>
</feature>
<sequence length="176" mass="19940">MSDSASSAWNPGSGFPGSGPSGPGSSGPWNNGAYRHRRCGRPPRRALEIAGIVLAFIWFWPFAVAYLVWKVMGYPKYDEAKAFFRENFGRPLDDLFAYRRPAGGFGTGTGNAAFDEYRRRELERLEEERRRLDEEAREFREFVEELKRAKDREEFDAFMARRRADKGGQASGQAGG</sequence>
<feature type="compositionally biased region" description="Gly residues" evidence="2">
    <location>
        <begin position="14"/>
        <end position="25"/>
    </location>
</feature>
<keyword evidence="3" id="KW-0472">Membrane</keyword>
<feature type="compositionally biased region" description="Polar residues" evidence="2">
    <location>
        <begin position="1"/>
        <end position="10"/>
    </location>
</feature>
<dbReference type="EMBL" id="CP045423">
    <property type="protein sequence ID" value="QFU17588.1"/>
    <property type="molecule type" value="Genomic_DNA"/>
</dbReference>
<evidence type="ECO:0000256" key="2">
    <source>
        <dbReference type="SAM" id="MobiDB-lite"/>
    </source>
</evidence>
<dbReference type="Proteomes" id="UP000325614">
    <property type="component" value="Chromosome"/>
</dbReference>
<keyword evidence="5" id="KW-1185">Reference proteome</keyword>
<reference evidence="4 5" key="1">
    <citation type="submission" date="2019-10" db="EMBL/GenBank/DDBJ databases">
        <title>Isolation, Identification of Microvirga thermotolerans HR1, a novel thermophilic bacterium and Comparative Genomics of the genus Microvirga.</title>
        <authorList>
            <person name="Li J."/>
            <person name="Zhang W."/>
            <person name="Lin M."/>
            <person name="Wang J."/>
        </authorList>
    </citation>
    <scope>NUCLEOTIDE SEQUENCE [LARGE SCALE GENOMIC DNA]</scope>
    <source>
        <strain evidence="4 5">HR1</strain>
    </source>
</reference>